<evidence type="ECO:0000259" key="7">
    <source>
        <dbReference type="Pfam" id="PF14322"/>
    </source>
</evidence>
<evidence type="ECO:0000256" key="4">
    <source>
        <dbReference type="ARBA" id="ARBA00023136"/>
    </source>
</evidence>
<dbReference type="EMBL" id="JBDKWZ010000003">
    <property type="protein sequence ID" value="MEN7547624.1"/>
    <property type="molecule type" value="Genomic_DNA"/>
</dbReference>
<name>A0AAW9S5J9_9BACT</name>
<gene>
    <name evidence="8" type="ORF">AAG747_06885</name>
</gene>
<evidence type="ECO:0000313" key="8">
    <source>
        <dbReference type="EMBL" id="MEN7547624.1"/>
    </source>
</evidence>
<evidence type="ECO:0000256" key="5">
    <source>
        <dbReference type="ARBA" id="ARBA00023237"/>
    </source>
</evidence>
<keyword evidence="5" id="KW-0998">Cell outer membrane</keyword>
<dbReference type="InterPro" id="IPR011990">
    <property type="entry name" value="TPR-like_helical_dom_sf"/>
</dbReference>
<evidence type="ECO:0000256" key="1">
    <source>
        <dbReference type="ARBA" id="ARBA00004442"/>
    </source>
</evidence>
<dbReference type="InterPro" id="IPR033985">
    <property type="entry name" value="SusD-like_N"/>
</dbReference>
<feature type="domain" description="RagB/SusD" evidence="6">
    <location>
        <begin position="342"/>
        <end position="631"/>
    </location>
</feature>
<evidence type="ECO:0000259" key="6">
    <source>
        <dbReference type="Pfam" id="PF07980"/>
    </source>
</evidence>
<protein>
    <submittedName>
        <fullName evidence="8">RagB/SusD family nutrient uptake outer membrane protein</fullName>
    </submittedName>
</protein>
<accession>A0AAW9S5J9</accession>
<dbReference type="SUPFAM" id="SSF48452">
    <property type="entry name" value="TPR-like"/>
    <property type="match status" value="1"/>
</dbReference>
<feature type="domain" description="SusD-like N-terminal" evidence="7">
    <location>
        <begin position="94"/>
        <end position="228"/>
    </location>
</feature>
<evidence type="ECO:0000256" key="2">
    <source>
        <dbReference type="ARBA" id="ARBA00006275"/>
    </source>
</evidence>
<comment type="similarity">
    <text evidence="2">Belongs to the SusD family.</text>
</comment>
<keyword evidence="9" id="KW-1185">Reference proteome</keyword>
<keyword evidence="4" id="KW-0472">Membrane</keyword>
<dbReference type="AlphaFoldDB" id="A0AAW9S5J9"/>
<dbReference type="Proteomes" id="UP001403385">
    <property type="component" value="Unassembled WGS sequence"/>
</dbReference>
<dbReference type="Pfam" id="PF07980">
    <property type="entry name" value="SusD_RagB"/>
    <property type="match status" value="1"/>
</dbReference>
<evidence type="ECO:0000256" key="3">
    <source>
        <dbReference type="ARBA" id="ARBA00022729"/>
    </source>
</evidence>
<organism evidence="8 9">
    <name type="scientific">Rapidithrix thailandica</name>
    <dbReference type="NCBI Taxonomy" id="413964"/>
    <lineage>
        <taxon>Bacteria</taxon>
        <taxon>Pseudomonadati</taxon>
        <taxon>Bacteroidota</taxon>
        <taxon>Cytophagia</taxon>
        <taxon>Cytophagales</taxon>
        <taxon>Flammeovirgaceae</taxon>
        <taxon>Rapidithrix</taxon>
    </lineage>
</organism>
<sequence length="631" mass="73121">MRKYIYHLVYLSLFATTHWSCNYLDVVPDNVATIDNAFTDKYNAEKFLFTCYSYLPQHAVINVNPALLGGDETWASTINSSLSGIDLALGLQNVNSPIMNYWNGERGGKNLYTGIRDCNIFLEEVGKVPDLREYERKRWVAEVKFLKAYFHFWLIKNYGPIHLVKENIPVSASTEEILMSREPVDSCFNYVSQLLDEAIPDLPLAIQQQATELGRITQPVAYAIKARVLMTAASPLFNGNTDFAGLKDQEGNSLFSAGFEAGKWEKAAKACREAIEICEQAGHGLYQMNDYVNPFEISDETRRIAILRNCVTERWNKELIWGNTVSMASGIQWWAQPRLYSMEANPVTSRYAATLRMAETFYSKNGVPIEEDKNWEYEKRFEIQTATEKDRLYIKEGETTAKLHYDREPRFYASLAFDRGIWYGNGRLEEGNAWHIEARKGEFASTFNANDHSITGYWPKKLVHINNEIQNGVSYEVERYPWPVVRLADLYLYYAEALNEVKGAPDAEVYAWVDRVRERAGLEGVKESWTAYSNKPNKPVSKEGMREIIQQERMIELAFEGARYWDLRRWKLSYEYLNKPVRAWRIDQKDPENYYRVQVIANPSFEIKDYLFPIKEYEMVINPNLVQNPGW</sequence>
<evidence type="ECO:0000313" key="9">
    <source>
        <dbReference type="Proteomes" id="UP001403385"/>
    </source>
</evidence>
<comment type="caution">
    <text evidence="8">The sequence shown here is derived from an EMBL/GenBank/DDBJ whole genome shotgun (WGS) entry which is preliminary data.</text>
</comment>
<dbReference type="Gene3D" id="1.25.40.390">
    <property type="match status" value="1"/>
</dbReference>
<dbReference type="InterPro" id="IPR012944">
    <property type="entry name" value="SusD_RagB_dom"/>
</dbReference>
<comment type="subcellular location">
    <subcellularLocation>
        <location evidence="1">Cell outer membrane</location>
    </subcellularLocation>
</comment>
<dbReference type="RefSeq" id="WP_346820411.1">
    <property type="nucleotide sequence ID" value="NZ_JBDKWZ010000003.1"/>
</dbReference>
<dbReference type="Pfam" id="PF14322">
    <property type="entry name" value="SusD-like_3"/>
    <property type="match status" value="1"/>
</dbReference>
<proteinExistence type="inferred from homology"/>
<reference evidence="8 9" key="1">
    <citation type="submission" date="2024-04" db="EMBL/GenBank/DDBJ databases">
        <title>Novel genus in family Flammeovirgaceae.</title>
        <authorList>
            <person name="Nguyen T.H."/>
            <person name="Vuong T.Q."/>
            <person name="Le H."/>
            <person name="Kim S.-G."/>
        </authorList>
    </citation>
    <scope>NUCLEOTIDE SEQUENCE [LARGE SCALE GENOMIC DNA]</scope>
    <source>
        <strain evidence="8 9">JCM 23209</strain>
    </source>
</reference>
<keyword evidence="3" id="KW-0732">Signal</keyword>
<dbReference type="GO" id="GO:0009279">
    <property type="term" value="C:cell outer membrane"/>
    <property type="evidence" value="ECO:0007669"/>
    <property type="project" value="UniProtKB-SubCell"/>
</dbReference>